<reference evidence="3" key="1">
    <citation type="journal article" date="2019" name="Int. J. Syst. Evol. Microbiol.">
        <title>The Global Catalogue of Microorganisms (GCM) 10K type strain sequencing project: providing services to taxonomists for standard genome sequencing and annotation.</title>
        <authorList>
            <consortium name="The Broad Institute Genomics Platform"/>
            <consortium name="The Broad Institute Genome Sequencing Center for Infectious Disease"/>
            <person name="Wu L."/>
            <person name="Ma J."/>
        </authorList>
    </citation>
    <scope>NUCLEOTIDE SEQUENCE [LARGE SCALE GENOMIC DNA]</scope>
    <source>
        <strain evidence="3">KCTC 42107</strain>
    </source>
</reference>
<dbReference type="InterPro" id="IPR003959">
    <property type="entry name" value="ATPase_AAA_core"/>
</dbReference>
<protein>
    <submittedName>
        <fullName evidence="2">AAA family ATPase</fullName>
    </submittedName>
</protein>
<comment type="caution">
    <text evidence="2">The sequence shown here is derived from an EMBL/GenBank/DDBJ whole genome shotgun (WGS) entry which is preliminary data.</text>
</comment>
<proteinExistence type="predicted"/>
<dbReference type="Proteomes" id="UP001597480">
    <property type="component" value="Unassembled WGS sequence"/>
</dbReference>
<evidence type="ECO:0000259" key="1">
    <source>
        <dbReference type="Pfam" id="PF13304"/>
    </source>
</evidence>
<dbReference type="Gene3D" id="3.40.50.300">
    <property type="entry name" value="P-loop containing nucleotide triphosphate hydrolases"/>
    <property type="match status" value="2"/>
</dbReference>
<sequence>MRPIDIVGLKNFRIFDGQVGFLEELSPINILTGANNSGKSSVIKSLQMLKNSSKDNQFPLHLDLNQQEHLLGDFDNVLYNKDDRDLVVSLPFTFLGMKNLYISLSYTVPISKNTFQASLRSMEVVDKKDNNIVFSFMYREASEEEKESHKIKHEEDLKARQQKRVDKPKKKQDIFSFSDFGFFPLYNPLVGYVEWFMNLEKLKEYLIHLKEFYLMYLEKRNGWVELDKIDQRIKGVNFIPSILVNSLEADVDADSWNDFIDNKIGDRKEAKGMEDVGQYDFDAEEVFFPPPQIEDILYYYTLRIFRNKLIWNVTEDSGTKSSIIENCFKKSWNALVQRINTINYLSNIKEENARIYNANIGSPFINLLKDYTFHNGLDTKFINKYLNEFEIGKNIDIGYDPKYQLISVTITTFDGNKRELVDFGYGIKQLVLILIQISVLAEKSRRTVHEYDEEGETYNDYYDPTVLLVEEPESNLHPKWQSVLAEMFSEANTKFNIQLIIETHSEYLIRKFQMLVANQRLSADKVKLFYLRNPHKVTDEKKQVESLSIGDDGSIDFTKFDGGFFEESTDLKLSLLNIQRDNFLKEFEDLKSSSDQNADKIADLQQKIDEYTNKIDLVIYSQVIQGRFDITAISPISVKYLVSGQFLLNNIDGHDDFSPVILQYGRTVENELLQIFTMINPTKRWSFGAMQAALEKVLTGTSTSASALRGSTAGERGQLNTILASTFTIPANLRVDLLEDLRDIRNMAGHPGHTKARQDALDYIQDTNEFLDRWINEKI</sequence>
<organism evidence="2 3">
    <name type="scientific">Flavobacterium suzhouense</name>
    <dbReference type="NCBI Taxonomy" id="1529638"/>
    <lineage>
        <taxon>Bacteria</taxon>
        <taxon>Pseudomonadati</taxon>
        <taxon>Bacteroidota</taxon>
        <taxon>Flavobacteriia</taxon>
        <taxon>Flavobacteriales</taxon>
        <taxon>Flavobacteriaceae</taxon>
        <taxon>Flavobacterium</taxon>
    </lineage>
</organism>
<dbReference type="SUPFAM" id="SSF52540">
    <property type="entry name" value="P-loop containing nucleoside triphosphate hydrolases"/>
    <property type="match status" value="1"/>
</dbReference>
<dbReference type="PANTHER" id="PTHR43581:SF4">
    <property type="entry name" value="ATP_GTP PHOSPHATASE"/>
    <property type="match status" value="1"/>
</dbReference>
<keyword evidence="3" id="KW-1185">Reference proteome</keyword>
<evidence type="ECO:0000313" key="3">
    <source>
        <dbReference type="Proteomes" id="UP001597480"/>
    </source>
</evidence>
<gene>
    <name evidence="2" type="ORF">ACFSR3_11060</name>
</gene>
<dbReference type="InterPro" id="IPR051396">
    <property type="entry name" value="Bact_Antivir_Def_Nuclease"/>
</dbReference>
<feature type="domain" description="ATPase AAA-type core" evidence="1">
    <location>
        <begin position="28"/>
        <end position="509"/>
    </location>
</feature>
<dbReference type="RefSeq" id="WP_379821022.1">
    <property type="nucleotide sequence ID" value="NZ_JBHUMD010000026.1"/>
</dbReference>
<name>A0ABW5NX82_9FLAO</name>
<dbReference type="EMBL" id="JBHUMD010000026">
    <property type="protein sequence ID" value="MFD2602597.1"/>
    <property type="molecule type" value="Genomic_DNA"/>
</dbReference>
<accession>A0ABW5NX82</accession>
<dbReference type="PANTHER" id="PTHR43581">
    <property type="entry name" value="ATP/GTP PHOSPHATASE"/>
    <property type="match status" value="1"/>
</dbReference>
<dbReference type="InterPro" id="IPR027417">
    <property type="entry name" value="P-loop_NTPase"/>
</dbReference>
<evidence type="ECO:0000313" key="2">
    <source>
        <dbReference type="EMBL" id="MFD2602597.1"/>
    </source>
</evidence>
<dbReference type="Pfam" id="PF13304">
    <property type="entry name" value="AAA_21"/>
    <property type="match status" value="1"/>
</dbReference>